<evidence type="ECO:0000256" key="1">
    <source>
        <dbReference type="SAM" id="Coils"/>
    </source>
</evidence>
<dbReference type="EMBL" id="CP060714">
    <property type="protein sequence ID" value="QNN56492.1"/>
    <property type="molecule type" value="Genomic_DNA"/>
</dbReference>
<organism evidence="3 4">
    <name type="scientific">Diaphorobacter ruginosibacter</name>
    <dbReference type="NCBI Taxonomy" id="1715720"/>
    <lineage>
        <taxon>Bacteria</taxon>
        <taxon>Pseudomonadati</taxon>
        <taxon>Pseudomonadota</taxon>
        <taxon>Betaproteobacteria</taxon>
        <taxon>Burkholderiales</taxon>
        <taxon>Comamonadaceae</taxon>
        <taxon>Diaphorobacter</taxon>
    </lineage>
</organism>
<feature type="region of interest" description="Disordered" evidence="2">
    <location>
        <begin position="492"/>
        <end position="527"/>
    </location>
</feature>
<reference evidence="3 4" key="1">
    <citation type="submission" date="2020-08" db="EMBL/GenBank/DDBJ databases">
        <title>Genome sequence of Diaphorobacter ruginosibacter DSM 27467T.</title>
        <authorList>
            <person name="Hyun D.-W."/>
            <person name="Bae J.-W."/>
        </authorList>
    </citation>
    <scope>NUCLEOTIDE SEQUENCE [LARGE SCALE GENOMIC DNA]</scope>
    <source>
        <strain evidence="3 4">DSM 27467</strain>
    </source>
</reference>
<feature type="compositionally biased region" description="Gly residues" evidence="2">
    <location>
        <begin position="496"/>
        <end position="517"/>
    </location>
</feature>
<dbReference type="KEGG" id="drg:H9K76_18420"/>
<proteinExistence type="predicted"/>
<evidence type="ECO:0000256" key="2">
    <source>
        <dbReference type="SAM" id="MobiDB-lite"/>
    </source>
</evidence>
<keyword evidence="4" id="KW-1185">Reference proteome</keyword>
<dbReference type="AlphaFoldDB" id="A0A7G9RLL7"/>
<name>A0A7G9RLL7_9BURK</name>
<accession>A0A7G9RLL7</accession>
<feature type="coiled-coil region" evidence="1">
    <location>
        <begin position="305"/>
        <end position="332"/>
    </location>
</feature>
<evidence type="ECO:0000313" key="3">
    <source>
        <dbReference type="EMBL" id="QNN56492.1"/>
    </source>
</evidence>
<dbReference type="RefSeq" id="WP_187596758.1">
    <property type="nucleotide sequence ID" value="NZ_CP060714.1"/>
</dbReference>
<evidence type="ECO:0000313" key="4">
    <source>
        <dbReference type="Proteomes" id="UP000515811"/>
    </source>
</evidence>
<gene>
    <name evidence="3" type="ORF">H9K76_18420</name>
</gene>
<keyword evidence="1" id="KW-0175">Coiled coil</keyword>
<sequence length="699" mass="75306">MTSGYYDKYFTDSQKIDNVMKQMSTAMKELGFDSVPASRKAMMDLINAQDLTTEEGRKTYAALMGVANILDTVYTSAEQLKALESDLDIQLLRATGKEDQAVALERERQIRELESYGDDVSKTIIEKQKAIWAAQDAEAQKEAALSLTGLTVESMVSGFLNEVNEGRGAQAGEWLAETISAGFEQAIYGQALTVIMNSIIDGVITPVITAAMTGSAVSAAVSGAAIDAMVRNATAAADALSLLLNDPAFRKAMEEVIGTVRDLGNSVGAKIPRMTSTAAASAAKATEAAKKAQDEAFNFAMRTLEQSTSRQLKSLETQKSALAEQRSLAEESLSLITGIFDLVHESARDLYGDVAGAQEMQASQGRAFITQALSAAKLTGYLPDKDQLSEAISAARQGLDNGSYMTQFDRDFDTLKLVGELSALEELSGKQKTIQEQQLDSLDQQISAIDKQTEFLQEQLANIKDLVSITKGEYDATMSVDQAVREVMRLMPGLRDSGGGAGGASGGGSPIGGGTGSSGPATPPREYKREVVTPTGSFWQTVTGADAEYLAKVDKWLDKWRGSGDVKGMLLEGKDRGYRMIDISSVMGWSFRDLVAAGKNLGIPQFAKGTNYVTQDTLAVVHQGERIMSKGDNRALFTVLENGQESDKTARLEALVERLIDRVEVIGGELVRQELRVAKVLEQFNTDGMPSQRKEEAIA</sequence>
<protein>
    <submittedName>
        <fullName evidence="3">Uncharacterized protein</fullName>
    </submittedName>
</protein>
<dbReference type="Proteomes" id="UP000515811">
    <property type="component" value="Chromosome"/>
</dbReference>